<sequence>MSGKSIRGMLHYNEDKVAIGNATLLLASGFAGNVDEMSIAQKLQRFKNLTELNAAVKTNAIHITLNFDATDKIDNGKLQRIAAEYMERLGFGEQPFLAYRHTDAHHPHLHICTTNIQKDGSRKDIHGIGYRLSNEIRKDLEIKYDLIKAEGRTLKSSLSIKPGIYGEKPTRQTISSIVGAVMRTYHFTSFAEYNAVLKQFNIIADRGGEDTMMFQKRGLQYAILDDKGKPIGIPLKASAIYAKPTLDNLEKKFAPNREKRKSFKDSLKQRIENVLKGYEIVTPERLTEDLQKQQIALVFRRNDQGLIYGVTFIDHRHKTVFNGSDIGKAFSAKAITELLGSTIKLSPEAIEKNSKLHQNGVYLPKPGTAKTYLKAPEPTNFLAAALAKTQGDPGSGVPKRKKRKKRRKNISEQLTF</sequence>
<evidence type="ECO:0000256" key="1">
    <source>
        <dbReference type="SAM" id="MobiDB-lite"/>
    </source>
</evidence>
<dbReference type="Proteomes" id="UP000186720">
    <property type="component" value="Unassembled WGS sequence"/>
</dbReference>
<accession>A0A1Q5ZWK3</accession>
<feature type="compositionally biased region" description="Basic residues" evidence="1">
    <location>
        <begin position="398"/>
        <end position="408"/>
    </location>
</feature>
<evidence type="ECO:0000313" key="4">
    <source>
        <dbReference type="Proteomes" id="UP000186720"/>
    </source>
</evidence>
<evidence type="ECO:0000259" key="2">
    <source>
        <dbReference type="Pfam" id="PF03432"/>
    </source>
</evidence>
<comment type="caution">
    <text evidence="3">The sequence shown here is derived from an EMBL/GenBank/DDBJ whole genome shotgun (WGS) entry which is preliminary data.</text>
</comment>
<dbReference type="InterPro" id="IPR005094">
    <property type="entry name" value="Endonuclease_MobA/VirD2"/>
</dbReference>
<dbReference type="AlphaFoldDB" id="A0A1Q5ZWK3"/>
<keyword evidence="4" id="KW-1185">Reference proteome</keyword>
<proteinExistence type="predicted"/>
<organism evidence="3 4">
    <name type="scientific">Mucilaginibacter polytrichastri</name>
    <dbReference type="NCBI Taxonomy" id="1302689"/>
    <lineage>
        <taxon>Bacteria</taxon>
        <taxon>Pseudomonadati</taxon>
        <taxon>Bacteroidota</taxon>
        <taxon>Sphingobacteriia</taxon>
        <taxon>Sphingobacteriales</taxon>
        <taxon>Sphingobacteriaceae</taxon>
        <taxon>Mucilaginibacter</taxon>
    </lineage>
</organism>
<dbReference type="Pfam" id="PF03432">
    <property type="entry name" value="Relaxase"/>
    <property type="match status" value="1"/>
</dbReference>
<feature type="domain" description="MobA/VirD2-like nuclease" evidence="2">
    <location>
        <begin position="31"/>
        <end position="146"/>
    </location>
</feature>
<evidence type="ECO:0000313" key="3">
    <source>
        <dbReference type="EMBL" id="OKS86149.1"/>
    </source>
</evidence>
<gene>
    <name evidence="3" type="ORF">RG47T_1599</name>
</gene>
<reference evidence="3 4" key="1">
    <citation type="submission" date="2016-11" db="EMBL/GenBank/DDBJ databases">
        <title>Whole Genome Sequencing of Mucilaginibacter polytrichastri RG4-7(T) isolated from the moss sample.</title>
        <authorList>
            <person name="Li Y."/>
        </authorList>
    </citation>
    <scope>NUCLEOTIDE SEQUENCE [LARGE SCALE GENOMIC DNA]</scope>
    <source>
        <strain evidence="3 4">RG4-7</strain>
    </source>
</reference>
<dbReference type="STRING" id="1302689.RG47T_1599"/>
<name>A0A1Q5ZWK3_9SPHI</name>
<protein>
    <recommendedName>
        <fullName evidence="2">MobA/VirD2-like nuclease domain-containing protein</fullName>
    </recommendedName>
</protein>
<dbReference type="EMBL" id="MPPL01000001">
    <property type="protein sequence ID" value="OKS86149.1"/>
    <property type="molecule type" value="Genomic_DNA"/>
</dbReference>
<feature type="region of interest" description="Disordered" evidence="1">
    <location>
        <begin position="387"/>
        <end position="416"/>
    </location>
</feature>